<accession>Q5NZJ8</accession>
<sequence length="95" mass="10290">MGGSAAGVSTRPSSLCTYTGYNMFLTSNPIRPAGRCCAAINPVVYLCVMREDSPFARPVTGQGQSGCPFVRADNLMLETRTPRFVLYPQLGIVRK</sequence>
<dbReference type="EMBL" id="CR555306">
    <property type="protein sequence ID" value="CAI09516.1"/>
    <property type="molecule type" value="Genomic_DNA"/>
</dbReference>
<protein>
    <submittedName>
        <fullName evidence="1">Uncharacterized protein</fullName>
    </submittedName>
</protein>
<organism evidence="1 2">
    <name type="scientific">Aromatoleum aromaticum (strain DSM 19018 / LMG 30748 / EbN1)</name>
    <name type="common">Azoarcus sp. (strain EbN1)</name>
    <dbReference type="NCBI Taxonomy" id="76114"/>
    <lineage>
        <taxon>Bacteria</taxon>
        <taxon>Pseudomonadati</taxon>
        <taxon>Pseudomonadota</taxon>
        <taxon>Betaproteobacteria</taxon>
        <taxon>Rhodocyclales</taxon>
        <taxon>Rhodocyclaceae</taxon>
        <taxon>Aromatoleum</taxon>
    </lineage>
</organism>
<gene>
    <name evidence="1" type="ORF">ebA5953</name>
</gene>
<evidence type="ECO:0000313" key="1">
    <source>
        <dbReference type="EMBL" id="CAI09516.1"/>
    </source>
</evidence>
<proteinExistence type="predicted"/>
<dbReference type="HOGENOM" id="CLU_2366753_0_0_4"/>
<name>Q5NZJ8_AROAE</name>
<dbReference type="Proteomes" id="UP000006552">
    <property type="component" value="Chromosome"/>
</dbReference>
<keyword evidence="2" id="KW-1185">Reference proteome</keyword>
<dbReference type="AlphaFoldDB" id="Q5NZJ8"/>
<evidence type="ECO:0000313" key="2">
    <source>
        <dbReference type="Proteomes" id="UP000006552"/>
    </source>
</evidence>
<dbReference type="KEGG" id="eba:ebA5953"/>
<reference evidence="1 2" key="1">
    <citation type="journal article" date="2005" name="Arch. Microbiol.">
        <title>The genome sequence of an anaerobic aromatic-degrading denitrifying bacterium, strain EbN1.</title>
        <authorList>
            <person name="Rabus R."/>
            <person name="Kube M."/>
            <person name="Heider J."/>
            <person name="Beck A."/>
            <person name="Heitmann K."/>
            <person name="Widdel F."/>
            <person name="Reinhardt R."/>
        </authorList>
    </citation>
    <scope>NUCLEOTIDE SEQUENCE [LARGE SCALE GENOMIC DNA]</scope>
    <source>
        <strain evidence="1 2">EbN1</strain>
    </source>
</reference>